<evidence type="ECO:0000256" key="7">
    <source>
        <dbReference type="ARBA" id="ARBA00022840"/>
    </source>
</evidence>
<dbReference type="InterPro" id="IPR035965">
    <property type="entry name" value="PAS-like_dom_sf"/>
</dbReference>
<organism evidence="14 15">
    <name type="scientific">Flavihumibacter fluminis</name>
    <dbReference type="NCBI Taxonomy" id="2909236"/>
    <lineage>
        <taxon>Bacteria</taxon>
        <taxon>Pseudomonadati</taxon>
        <taxon>Bacteroidota</taxon>
        <taxon>Chitinophagia</taxon>
        <taxon>Chitinophagales</taxon>
        <taxon>Chitinophagaceae</taxon>
        <taxon>Flavihumibacter</taxon>
    </lineage>
</organism>
<dbReference type="InterPro" id="IPR005467">
    <property type="entry name" value="His_kinase_dom"/>
</dbReference>
<dbReference type="PROSITE" id="PS50109">
    <property type="entry name" value="HIS_KIN"/>
    <property type="match status" value="1"/>
</dbReference>
<dbReference type="PROSITE" id="PS50112">
    <property type="entry name" value="PAS"/>
    <property type="match status" value="1"/>
</dbReference>
<comment type="caution">
    <text evidence="14">The sequence shown here is derived from an EMBL/GenBank/DDBJ whole genome shotgun (WGS) entry which is preliminary data.</text>
</comment>
<protein>
    <recommendedName>
        <fullName evidence="2">histidine kinase</fullName>
        <ecNumber evidence="2">2.7.13.3</ecNumber>
    </recommendedName>
</protein>
<dbReference type="InterPro" id="IPR036890">
    <property type="entry name" value="HATPase_C_sf"/>
</dbReference>
<proteinExistence type="predicted"/>
<dbReference type="SUPFAM" id="SSF52172">
    <property type="entry name" value="CheY-like"/>
    <property type="match status" value="1"/>
</dbReference>
<sequence length="616" mass="70155">MIHSTELTILMVEDNPGDQFLLEELLLSSGIKIRELFTVESIKQAHEVLKSEAVDIILLDLSLPDSFGINSFTSIRENAGYTPIVILSGVSDMNTALDAITLGAQDYLIKGDFDEKLLSKTILYSIERMNNLQALQESNERYDLVSKATNDMVWDLNLQTGEVYRNPEGWKKIFKTDYNPIQFGSEEKWVKQIHPSEREDVIKKINQFKENPSFQQFELEYRFLRADGDYAYLQDRGYIIRNEQGKAVRFIGATQDITPRKEAERILKESEEQYRYLFENNPAAIIIWSLKDFTVLEINESTEKHSGYKREDLKGKSILTVGLAERVELVHGLAEKALKDKSFRETHITRIISKWGDKIYIEFVSHRIDYMGMPCIMALGNNVTERVMLEKQLEAERVKAQKEMTNAVISAQESERQEIGRELHDNINQILASARLYLGLGKTAGDSQSLYLGKSDELIQSAIDEIRTLSHSLIPPTLSEGHLKDNLLQLFENVASGIGTTIYHNMTELEEQFMEDNFKLAIYRICQEQFNNITKYAKANTINFYLGNRNGNLELSIKDDGIGFDKAKKSNGVGLMNMKTRAALFNGTIEINTAPGKGCELVVQFKLPVLEQIPAK</sequence>
<dbReference type="Gene3D" id="2.10.70.100">
    <property type="match status" value="1"/>
</dbReference>
<evidence type="ECO:0000256" key="6">
    <source>
        <dbReference type="ARBA" id="ARBA00022777"/>
    </source>
</evidence>
<dbReference type="Pfam" id="PF07730">
    <property type="entry name" value="HisKA_3"/>
    <property type="match status" value="1"/>
</dbReference>
<feature type="domain" description="PAC" evidence="13">
    <location>
        <begin position="217"/>
        <end position="269"/>
    </location>
</feature>
<keyword evidence="15" id="KW-1185">Reference proteome</keyword>
<dbReference type="Pfam" id="PF00072">
    <property type="entry name" value="Response_reg"/>
    <property type="match status" value="1"/>
</dbReference>
<dbReference type="InterPro" id="IPR050482">
    <property type="entry name" value="Sensor_HK_TwoCompSys"/>
</dbReference>
<evidence type="ECO:0000256" key="3">
    <source>
        <dbReference type="ARBA" id="ARBA00022553"/>
    </source>
</evidence>
<reference evidence="14 15" key="1">
    <citation type="submission" date="2022-01" db="EMBL/GenBank/DDBJ databases">
        <title>Flavihumibacter sp. nov., isolated from sediment of a river.</title>
        <authorList>
            <person name="Liu H."/>
        </authorList>
    </citation>
    <scope>NUCLEOTIDE SEQUENCE [LARGE SCALE GENOMIC DNA]</scope>
    <source>
        <strain evidence="14 15">RY-1</strain>
    </source>
</reference>
<dbReference type="CDD" id="cd00130">
    <property type="entry name" value="PAS"/>
    <property type="match status" value="2"/>
</dbReference>
<dbReference type="SMART" id="SM00091">
    <property type="entry name" value="PAS"/>
    <property type="match status" value="2"/>
</dbReference>
<dbReference type="Gene3D" id="3.30.450.20">
    <property type="entry name" value="PAS domain"/>
    <property type="match status" value="2"/>
</dbReference>
<evidence type="ECO:0000256" key="9">
    <source>
        <dbReference type="PROSITE-ProRule" id="PRU00169"/>
    </source>
</evidence>
<dbReference type="InterPro" id="IPR001610">
    <property type="entry name" value="PAC"/>
</dbReference>
<evidence type="ECO:0000313" key="14">
    <source>
        <dbReference type="EMBL" id="MCF1716307.1"/>
    </source>
</evidence>
<dbReference type="InterPro" id="IPR013767">
    <property type="entry name" value="PAS_fold"/>
</dbReference>
<dbReference type="PANTHER" id="PTHR24421:SF10">
    <property type="entry name" value="NITRATE_NITRITE SENSOR PROTEIN NARQ"/>
    <property type="match status" value="1"/>
</dbReference>
<keyword evidence="3 9" id="KW-0597">Phosphoprotein</keyword>
<evidence type="ECO:0000256" key="4">
    <source>
        <dbReference type="ARBA" id="ARBA00022679"/>
    </source>
</evidence>
<evidence type="ECO:0000256" key="5">
    <source>
        <dbReference type="ARBA" id="ARBA00022741"/>
    </source>
</evidence>
<feature type="domain" description="Histidine kinase" evidence="10">
    <location>
        <begin position="418"/>
        <end position="609"/>
    </location>
</feature>
<feature type="domain" description="PAS" evidence="12">
    <location>
        <begin position="270"/>
        <end position="341"/>
    </location>
</feature>
<dbReference type="SMART" id="SM00387">
    <property type="entry name" value="HATPase_c"/>
    <property type="match status" value="1"/>
</dbReference>
<dbReference type="EMBL" id="JAKEVY010000004">
    <property type="protein sequence ID" value="MCF1716307.1"/>
    <property type="molecule type" value="Genomic_DNA"/>
</dbReference>
<evidence type="ECO:0000313" key="15">
    <source>
        <dbReference type="Proteomes" id="UP001200145"/>
    </source>
</evidence>
<dbReference type="Proteomes" id="UP001200145">
    <property type="component" value="Unassembled WGS sequence"/>
</dbReference>
<dbReference type="NCBIfam" id="TIGR00229">
    <property type="entry name" value="sensory_box"/>
    <property type="match status" value="2"/>
</dbReference>
<dbReference type="SMART" id="SM00448">
    <property type="entry name" value="REC"/>
    <property type="match status" value="1"/>
</dbReference>
<dbReference type="InterPro" id="IPR000700">
    <property type="entry name" value="PAS-assoc_C"/>
</dbReference>
<dbReference type="Pfam" id="PF02518">
    <property type="entry name" value="HATPase_c"/>
    <property type="match status" value="1"/>
</dbReference>
<keyword evidence="7" id="KW-0067">ATP-binding</keyword>
<evidence type="ECO:0000256" key="1">
    <source>
        <dbReference type="ARBA" id="ARBA00000085"/>
    </source>
</evidence>
<dbReference type="SUPFAM" id="SSF55874">
    <property type="entry name" value="ATPase domain of HSP90 chaperone/DNA topoisomerase II/histidine kinase"/>
    <property type="match status" value="1"/>
</dbReference>
<dbReference type="Pfam" id="PF08447">
    <property type="entry name" value="PAS_3"/>
    <property type="match status" value="1"/>
</dbReference>
<comment type="catalytic activity">
    <reaction evidence="1">
        <text>ATP + protein L-histidine = ADP + protein N-phospho-L-histidine.</text>
        <dbReference type="EC" id="2.7.13.3"/>
    </reaction>
</comment>
<dbReference type="EC" id="2.7.13.3" evidence="2"/>
<evidence type="ECO:0000259" key="13">
    <source>
        <dbReference type="PROSITE" id="PS50113"/>
    </source>
</evidence>
<evidence type="ECO:0000259" key="11">
    <source>
        <dbReference type="PROSITE" id="PS50110"/>
    </source>
</evidence>
<dbReference type="InterPro" id="IPR000014">
    <property type="entry name" value="PAS"/>
</dbReference>
<feature type="domain" description="Response regulatory" evidence="11">
    <location>
        <begin position="8"/>
        <end position="125"/>
    </location>
</feature>
<dbReference type="PROSITE" id="PS50113">
    <property type="entry name" value="PAC"/>
    <property type="match status" value="1"/>
</dbReference>
<dbReference type="InterPro" id="IPR011006">
    <property type="entry name" value="CheY-like_superfamily"/>
</dbReference>
<keyword evidence="5" id="KW-0547">Nucleotide-binding</keyword>
<evidence type="ECO:0000256" key="2">
    <source>
        <dbReference type="ARBA" id="ARBA00012438"/>
    </source>
</evidence>
<dbReference type="RefSeq" id="WP_234867379.1">
    <property type="nucleotide sequence ID" value="NZ_JAKEVY010000004.1"/>
</dbReference>
<feature type="modified residue" description="4-aspartylphosphate" evidence="9">
    <location>
        <position position="60"/>
    </location>
</feature>
<name>A0ABS9BKT1_9BACT</name>
<dbReference type="PANTHER" id="PTHR24421">
    <property type="entry name" value="NITRATE/NITRITE SENSOR PROTEIN NARX-RELATED"/>
    <property type="match status" value="1"/>
</dbReference>
<dbReference type="Gene3D" id="1.20.5.1930">
    <property type="match status" value="1"/>
</dbReference>
<dbReference type="Gene3D" id="3.30.565.10">
    <property type="entry name" value="Histidine kinase-like ATPase, C-terminal domain"/>
    <property type="match status" value="1"/>
</dbReference>
<keyword evidence="8" id="KW-0902">Two-component regulatory system</keyword>
<dbReference type="SUPFAM" id="SSF55785">
    <property type="entry name" value="PYP-like sensor domain (PAS domain)"/>
    <property type="match status" value="2"/>
</dbReference>
<dbReference type="InterPro" id="IPR003594">
    <property type="entry name" value="HATPase_dom"/>
</dbReference>
<dbReference type="CDD" id="cd16917">
    <property type="entry name" value="HATPase_UhpB-NarQ-NarX-like"/>
    <property type="match status" value="1"/>
</dbReference>
<accession>A0ABS9BKT1</accession>
<keyword evidence="4" id="KW-0808">Transferase</keyword>
<evidence type="ECO:0000259" key="12">
    <source>
        <dbReference type="PROSITE" id="PS50112"/>
    </source>
</evidence>
<dbReference type="InterPro" id="IPR011712">
    <property type="entry name" value="Sig_transdc_His_kin_sub3_dim/P"/>
</dbReference>
<dbReference type="Gene3D" id="3.40.50.2300">
    <property type="match status" value="1"/>
</dbReference>
<keyword evidence="6" id="KW-0418">Kinase</keyword>
<dbReference type="CDD" id="cd00156">
    <property type="entry name" value="REC"/>
    <property type="match status" value="1"/>
</dbReference>
<dbReference type="PROSITE" id="PS50110">
    <property type="entry name" value="RESPONSE_REGULATORY"/>
    <property type="match status" value="1"/>
</dbReference>
<evidence type="ECO:0000259" key="10">
    <source>
        <dbReference type="PROSITE" id="PS50109"/>
    </source>
</evidence>
<dbReference type="InterPro" id="IPR001789">
    <property type="entry name" value="Sig_transdc_resp-reg_receiver"/>
</dbReference>
<dbReference type="SMART" id="SM00086">
    <property type="entry name" value="PAC"/>
    <property type="match status" value="2"/>
</dbReference>
<evidence type="ECO:0000256" key="8">
    <source>
        <dbReference type="ARBA" id="ARBA00023012"/>
    </source>
</evidence>
<dbReference type="Pfam" id="PF00989">
    <property type="entry name" value="PAS"/>
    <property type="match status" value="1"/>
</dbReference>
<gene>
    <name evidence="14" type="ORF">L0U88_16815</name>
</gene>
<dbReference type="InterPro" id="IPR013655">
    <property type="entry name" value="PAS_fold_3"/>
</dbReference>